<dbReference type="AlphaFoldDB" id="A0A2T5ISG7"/>
<keyword evidence="3" id="KW-1185">Reference proteome</keyword>
<dbReference type="PANTHER" id="PTHR13696">
    <property type="entry name" value="P-LOOP CONTAINING NUCLEOSIDE TRIPHOSPHATE HYDROLASE"/>
    <property type="match status" value="1"/>
</dbReference>
<protein>
    <submittedName>
        <fullName evidence="2">Plasmid segregation oscillating ATPase ParF</fullName>
    </submittedName>
</protein>
<accession>A0A2T5ISG7</accession>
<comment type="caution">
    <text evidence="2">The sequence shown here is derived from an EMBL/GenBank/DDBJ whole genome shotgun (WGS) entry which is preliminary data.</text>
</comment>
<dbReference type="Pfam" id="PF01656">
    <property type="entry name" value="CbiA"/>
    <property type="match status" value="1"/>
</dbReference>
<dbReference type="CDD" id="cd02042">
    <property type="entry name" value="ParAB_family"/>
    <property type="match status" value="1"/>
</dbReference>
<dbReference type="InterPro" id="IPR048089">
    <property type="entry name" value="McdA"/>
</dbReference>
<evidence type="ECO:0000313" key="2">
    <source>
        <dbReference type="EMBL" id="PTQ86777.1"/>
    </source>
</evidence>
<name>A0A2T5ISG7_9GAMM</name>
<dbReference type="EMBL" id="QAON01000029">
    <property type="protein sequence ID" value="PTQ86777.1"/>
    <property type="molecule type" value="Genomic_DNA"/>
</dbReference>
<feature type="domain" description="CobQ/CobB/MinD/ParA nucleotide binding" evidence="1">
    <location>
        <begin position="13"/>
        <end position="174"/>
    </location>
</feature>
<dbReference type="Proteomes" id="UP000244223">
    <property type="component" value="Unassembled WGS sequence"/>
</dbReference>
<dbReference type="InterPro" id="IPR002586">
    <property type="entry name" value="CobQ/CobB/MinD/ParA_Nub-bd_dom"/>
</dbReference>
<proteinExistence type="predicted"/>
<dbReference type="PIRSF" id="PIRSF009320">
    <property type="entry name" value="Nuc_binding_HP_1000"/>
    <property type="match status" value="1"/>
</dbReference>
<sequence>MFLNIDEKLMYTIAFLSQKGGAGKTTLATCVARQLQLEGEDVILVDSDPQGSARDWRAASEKDSVVVVGVDRPTLDKDIKTLSNNGKRWVVVDGAPRSEQMTVSTIKAADIVLIPVQPSPYDVWAAEDLVSIIRARQEVTDGKPKAAFLISRAIKRTELSKEVVGALEDFELPVFVSKTTQLVTYPKSASIGSTPMDTEPDGNAAKEIRAIVAELRQMLQQK</sequence>
<dbReference type="PANTHER" id="PTHR13696:SF96">
    <property type="entry name" value="COBQ_COBB_MIND_PARA NUCLEOTIDE BINDING DOMAIN-CONTAINING PROTEIN"/>
    <property type="match status" value="1"/>
</dbReference>
<dbReference type="InterPro" id="IPR050678">
    <property type="entry name" value="DNA_Partitioning_ATPase"/>
</dbReference>
<dbReference type="InterPro" id="IPR027417">
    <property type="entry name" value="P-loop_NTPase"/>
</dbReference>
<evidence type="ECO:0000313" key="3">
    <source>
        <dbReference type="Proteomes" id="UP000244223"/>
    </source>
</evidence>
<dbReference type="NCBIfam" id="NF041546">
    <property type="entry name" value="ParA_partition"/>
    <property type="match status" value="1"/>
</dbReference>
<reference evidence="2 3" key="1">
    <citation type="submission" date="2018-04" db="EMBL/GenBank/DDBJ databases">
        <title>Genomic Encyclopedia of Archaeal and Bacterial Type Strains, Phase II (KMG-II): from individual species to whole genera.</title>
        <authorList>
            <person name="Goeker M."/>
        </authorList>
    </citation>
    <scope>NUCLEOTIDE SEQUENCE [LARGE SCALE GENOMIC DNA]</scope>
    <source>
        <strain evidence="2 3">DSM 5822</strain>
    </source>
</reference>
<organism evidence="2 3">
    <name type="scientific">Agitococcus lubricus</name>
    <dbReference type="NCBI Taxonomy" id="1077255"/>
    <lineage>
        <taxon>Bacteria</taxon>
        <taxon>Pseudomonadati</taxon>
        <taxon>Pseudomonadota</taxon>
        <taxon>Gammaproteobacteria</taxon>
        <taxon>Moraxellales</taxon>
        <taxon>Moraxellaceae</taxon>
        <taxon>Agitococcus</taxon>
    </lineage>
</organism>
<evidence type="ECO:0000259" key="1">
    <source>
        <dbReference type="Pfam" id="PF01656"/>
    </source>
</evidence>
<gene>
    <name evidence="2" type="ORF">C8N29_1297</name>
</gene>
<dbReference type="Gene3D" id="3.40.50.300">
    <property type="entry name" value="P-loop containing nucleotide triphosphate hydrolases"/>
    <property type="match status" value="1"/>
</dbReference>
<dbReference type="SUPFAM" id="SSF52540">
    <property type="entry name" value="P-loop containing nucleoside triphosphate hydrolases"/>
    <property type="match status" value="1"/>
</dbReference>